<protein>
    <submittedName>
        <fullName evidence="3">DUF1343 domain-containing protein</fullName>
    </submittedName>
</protein>
<dbReference type="Gene3D" id="3.40.50.12170">
    <property type="entry name" value="Uncharacterised protein PF07075, DUF1343"/>
    <property type="match status" value="1"/>
</dbReference>
<evidence type="ECO:0000259" key="2">
    <source>
        <dbReference type="Pfam" id="PF20732"/>
    </source>
</evidence>
<reference evidence="3 4" key="1">
    <citation type="journal article" date="2024" name="Front. Microbiol.">
        <title>Novel thermophilic genera Geochorda gen. nov. and Carboxydochorda gen. nov. from the deep terrestrial subsurface reveal the ecophysiological diversity in the class Limnochordia.</title>
        <authorList>
            <person name="Karnachuk O.V."/>
            <person name="Lukina A.P."/>
            <person name="Avakyan M.R."/>
            <person name="Kadnikov V.V."/>
            <person name="Begmatov S."/>
            <person name="Beletsky A.V."/>
            <person name="Vlasova K.G."/>
            <person name="Novikov A.A."/>
            <person name="Shcherbakova V.A."/>
            <person name="Mardanov A.V."/>
            <person name="Ravin N.V."/>
        </authorList>
    </citation>
    <scope>NUCLEOTIDE SEQUENCE [LARGE SCALE GENOMIC DNA]</scope>
    <source>
        <strain evidence="3 4">L945</strain>
    </source>
</reference>
<dbReference type="PIRSF" id="PIRSF016719">
    <property type="entry name" value="UCP016719"/>
    <property type="match status" value="1"/>
</dbReference>
<dbReference type="PANTHER" id="PTHR42915">
    <property type="entry name" value="HYPOTHETICAL 460 KDA PROTEIN IN FEUA-SIGW INTERGENIC REGION [PRECURSOR]"/>
    <property type="match status" value="1"/>
</dbReference>
<name>A0ABZ1BVV2_9FIRM</name>
<evidence type="ECO:0000313" key="3">
    <source>
        <dbReference type="EMBL" id="WRP16267.1"/>
    </source>
</evidence>
<feature type="domain" description="Peptidoglycan beta-N-acetylmuramidase NamZ N-terminal" evidence="1">
    <location>
        <begin position="73"/>
        <end position="283"/>
    </location>
</feature>
<sequence>MRREFDAYVVALTTVAVVAVTVLLAAPRVFTAGGDSMRGTAFRADELGFRPRVKPGIQVLLEQRLDLVRGKRVGIITNPTGVLPNLESDVDVLAGLRPDVDLVAIFGPEHGFRGTAQAGGSEGSFQDPVTRIPVYDLYGKSPQQIATVFQTAGVDVVLFDIQDVGARFYTYIWTMADAMEAAALSGTAFVVLDRPNPIGGLAVQGPVLDPAFSSFVGRYPIAQRHGMTTGELALLFNDRFVPQRTGGRRAELSVVPMEGWQRWMYYEDTGLPWVMPSVNMPTVETSVVYPGSGLFEGTNISEGRGTTKPFQLLGAPYLDRRLASALNSLRLPGVAFREAAFTPMFSKYAGQMVHGVEVYVTDRRSYDPIRTAVAMMVTVRQLYGTAFRWEVDLGDSVHPYWIDKMTGSDRVRKAVDAGKVAEEIVAGWSEELAAFRALRSRYLLYPED</sequence>
<dbReference type="PANTHER" id="PTHR42915:SF1">
    <property type="entry name" value="PEPTIDOGLYCAN BETA-N-ACETYLMURAMIDASE NAMZ"/>
    <property type="match status" value="1"/>
</dbReference>
<organism evidence="3 4">
    <name type="scientific">Carboxydichorda subterranea</name>
    <dbReference type="NCBI Taxonomy" id="3109565"/>
    <lineage>
        <taxon>Bacteria</taxon>
        <taxon>Bacillati</taxon>
        <taxon>Bacillota</taxon>
        <taxon>Limnochordia</taxon>
        <taxon>Limnochordales</taxon>
        <taxon>Geochordaceae</taxon>
        <taxon>Carboxydichorda</taxon>
    </lineage>
</organism>
<dbReference type="InterPro" id="IPR048503">
    <property type="entry name" value="NamZ_C"/>
</dbReference>
<dbReference type="InterPro" id="IPR048502">
    <property type="entry name" value="NamZ_N"/>
</dbReference>
<dbReference type="RefSeq" id="WP_324715539.1">
    <property type="nucleotide sequence ID" value="NZ_CP141615.1"/>
</dbReference>
<dbReference type="InterPro" id="IPR008302">
    <property type="entry name" value="NamZ"/>
</dbReference>
<dbReference type="Proteomes" id="UP001332192">
    <property type="component" value="Chromosome"/>
</dbReference>
<keyword evidence="4" id="KW-1185">Reference proteome</keyword>
<dbReference type="EMBL" id="CP141615">
    <property type="protein sequence ID" value="WRP16267.1"/>
    <property type="molecule type" value="Genomic_DNA"/>
</dbReference>
<feature type="domain" description="Peptidoglycan beta-N-acetylmuramidase NamZ C-terminal" evidence="2">
    <location>
        <begin position="287"/>
        <end position="445"/>
    </location>
</feature>
<proteinExistence type="predicted"/>
<evidence type="ECO:0000313" key="4">
    <source>
        <dbReference type="Proteomes" id="UP001332192"/>
    </source>
</evidence>
<dbReference type="Pfam" id="PF07075">
    <property type="entry name" value="NamZ_N"/>
    <property type="match status" value="1"/>
</dbReference>
<dbReference type="Gene3D" id="3.90.1150.140">
    <property type="match status" value="1"/>
</dbReference>
<gene>
    <name evidence="3" type="ORF">U7230_09150</name>
</gene>
<dbReference type="Pfam" id="PF20732">
    <property type="entry name" value="NamZ_C"/>
    <property type="match status" value="1"/>
</dbReference>
<evidence type="ECO:0000259" key="1">
    <source>
        <dbReference type="Pfam" id="PF07075"/>
    </source>
</evidence>
<accession>A0ABZ1BVV2</accession>